<reference evidence="1" key="1">
    <citation type="submission" date="2018-01" db="EMBL/GenBank/DDBJ databases">
        <title>Complete Sequence of plasmid pCTXM-2248.</title>
        <authorList>
            <person name="Li M."/>
            <person name="Li F."/>
            <person name="Tong Y."/>
        </authorList>
    </citation>
    <scope>NUCLEOTIDE SEQUENCE</scope>
    <source>
        <strain evidence="1">2248</strain>
        <plasmid evidence="1">pCTXM-2248</plasmid>
    </source>
</reference>
<geneLocation type="plasmid" evidence="1">
    <name>pCTXM-2248</name>
</geneLocation>
<evidence type="ECO:0000313" key="1">
    <source>
        <dbReference type="EMBL" id="AXJ99346.1"/>
    </source>
</evidence>
<sequence>MAVPVRSDFLSYHNFPEVYHAHEITISPFYGGERPVTGQGKDTTYSVTAS</sequence>
<dbReference type="AlphaFoldDB" id="A0A345X093"/>
<name>A0A345X093_ECOLX</name>
<accession>A0A345X093</accession>
<proteinExistence type="predicted"/>
<keyword evidence="1" id="KW-0614">Plasmid</keyword>
<protein>
    <submittedName>
        <fullName evidence="1">Uncharacterized protein</fullName>
    </submittedName>
</protein>
<organism evidence="1">
    <name type="scientific">Escherichia coli</name>
    <dbReference type="NCBI Taxonomy" id="562"/>
    <lineage>
        <taxon>Bacteria</taxon>
        <taxon>Pseudomonadati</taxon>
        <taxon>Pseudomonadota</taxon>
        <taxon>Gammaproteobacteria</taxon>
        <taxon>Enterobacterales</taxon>
        <taxon>Enterobacteriaceae</taxon>
        <taxon>Escherichia</taxon>
    </lineage>
</organism>
<dbReference type="EMBL" id="MG836696">
    <property type="protein sequence ID" value="AXJ99346.1"/>
    <property type="molecule type" value="Genomic_DNA"/>
</dbReference>